<dbReference type="InterPro" id="IPR031337">
    <property type="entry name" value="KDPG/KHG_AS_1"/>
</dbReference>
<comment type="catalytic activity">
    <reaction evidence="1">
        <text>2-dehydro-3-deoxy-6-phospho-D-gluconate = D-glyceraldehyde 3-phosphate + pyruvate</text>
        <dbReference type="Rhea" id="RHEA:17089"/>
        <dbReference type="ChEBI" id="CHEBI:15361"/>
        <dbReference type="ChEBI" id="CHEBI:57569"/>
        <dbReference type="ChEBI" id="CHEBI:59776"/>
        <dbReference type="EC" id="4.1.2.14"/>
    </reaction>
</comment>
<gene>
    <name evidence="9" type="ORF">DKW60_07325</name>
</gene>
<dbReference type="AlphaFoldDB" id="A0A317CKY1"/>
<dbReference type="InterPro" id="IPR031338">
    <property type="entry name" value="KDPG/KHG_AS_2"/>
</dbReference>
<dbReference type="InterPro" id="IPR013785">
    <property type="entry name" value="Aldolase_TIM"/>
</dbReference>
<dbReference type="PANTHER" id="PTHR30246">
    <property type="entry name" value="2-KETO-3-DEOXY-6-PHOSPHOGLUCONATE ALDOLASE"/>
    <property type="match status" value="1"/>
</dbReference>
<dbReference type="SUPFAM" id="SSF51569">
    <property type="entry name" value="Aldolase"/>
    <property type="match status" value="1"/>
</dbReference>
<dbReference type="NCBIfam" id="TIGR01182">
    <property type="entry name" value="eda"/>
    <property type="match status" value="1"/>
</dbReference>
<dbReference type="NCBIfam" id="NF004325">
    <property type="entry name" value="PRK05718.1"/>
    <property type="match status" value="1"/>
</dbReference>
<dbReference type="EC" id="4.1.2.14" evidence="5"/>
<evidence type="ECO:0000256" key="8">
    <source>
        <dbReference type="ARBA" id="ARBA00023277"/>
    </source>
</evidence>
<dbReference type="PROSITE" id="PS00160">
    <property type="entry name" value="ALDOLASE_KDPG_KHG_2"/>
    <property type="match status" value="1"/>
</dbReference>
<keyword evidence="10" id="KW-1185">Reference proteome</keyword>
<dbReference type="InterPro" id="IPR000887">
    <property type="entry name" value="Aldlse_KDPG_KHG"/>
</dbReference>
<dbReference type="CDD" id="cd00452">
    <property type="entry name" value="KDPG_aldolase"/>
    <property type="match status" value="1"/>
</dbReference>
<dbReference type="Pfam" id="PF01081">
    <property type="entry name" value="Aldolase"/>
    <property type="match status" value="1"/>
</dbReference>
<dbReference type="PANTHER" id="PTHR30246:SF1">
    <property type="entry name" value="2-DEHYDRO-3-DEOXY-6-PHOSPHOGALACTONATE ALDOLASE-RELATED"/>
    <property type="match status" value="1"/>
</dbReference>
<name>A0A317CKY1_9GAMM</name>
<dbReference type="Proteomes" id="UP000245539">
    <property type="component" value="Unassembled WGS sequence"/>
</dbReference>
<organism evidence="9 10">
    <name type="scientific">Leucothrix pacifica</name>
    <dbReference type="NCBI Taxonomy" id="1247513"/>
    <lineage>
        <taxon>Bacteria</taxon>
        <taxon>Pseudomonadati</taxon>
        <taxon>Pseudomonadota</taxon>
        <taxon>Gammaproteobacteria</taxon>
        <taxon>Thiotrichales</taxon>
        <taxon>Thiotrichaceae</taxon>
        <taxon>Leucothrix</taxon>
    </lineage>
</organism>
<reference evidence="9 10" key="1">
    <citation type="submission" date="2018-05" db="EMBL/GenBank/DDBJ databases">
        <title>Leucothrix arctica sp. nov., isolated from Arctic seawater.</title>
        <authorList>
            <person name="Choi A."/>
            <person name="Baek K."/>
        </authorList>
    </citation>
    <scope>NUCLEOTIDE SEQUENCE [LARGE SCALE GENOMIC DNA]</scope>
    <source>
        <strain evidence="9 10">JCM 18388</strain>
    </source>
</reference>
<protein>
    <recommendedName>
        <fullName evidence="5">2-dehydro-3-deoxy-phosphogluconate aldolase</fullName>
        <ecNumber evidence="5">4.1.2.14</ecNumber>
    </recommendedName>
</protein>
<evidence type="ECO:0000256" key="7">
    <source>
        <dbReference type="ARBA" id="ARBA00023270"/>
    </source>
</evidence>
<sequence>MIMAKNDVFAALGNNPVIPVLVVENAEHAVPMAKALVAGGLTALEVTLRTASAMEVVERIANEVPEAIIGVGTVTRAEQFAQVKKAGAQFVVSPGCTATLAHAAADNDMPFLPGAVTASEIIAAMELGITDLKFFPAGTSGGAAALKGFSTVFSEIRFCPTGGVKPANMADYLSLPNVATVGGTWLVTADMLNGGNWDEITRLASEAKAQAESILAG</sequence>
<comment type="subunit">
    <text evidence="4">Homotrimer.</text>
</comment>
<proteinExistence type="inferred from homology"/>
<evidence type="ECO:0000313" key="9">
    <source>
        <dbReference type="EMBL" id="PWQ98847.1"/>
    </source>
</evidence>
<dbReference type="Gene3D" id="3.20.20.70">
    <property type="entry name" value="Aldolase class I"/>
    <property type="match status" value="1"/>
</dbReference>
<comment type="caution">
    <text evidence="9">The sequence shown here is derived from an EMBL/GenBank/DDBJ whole genome shotgun (WGS) entry which is preliminary data.</text>
</comment>
<evidence type="ECO:0000256" key="6">
    <source>
        <dbReference type="ARBA" id="ARBA00023239"/>
    </source>
</evidence>
<dbReference type="GO" id="GO:0008675">
    <property type="term" value="F:2-dehydro-3-deoxy-phosphogluconate aldolase activity"/>
    <property type="evidence" value="ECO:0007669"/>
    <property type="project" value="UniProtKB-EC"/>
</dbReference>
<comment type="similarity">
    <text evidence="3">Belongs to the KHG/KDPG aldolase family.</text>
</comment>
<evidence type="ECO:0000256" key="4">
    <source>
        <dbReference type="ARBA" id="ARBA00011233"/>
    </source>
</evidence>
<evidence type="ECO:0000256" key="3">
    <source>
        <dbReference type="ARBA" id="ARBA00006906"/>
    </source>
</evidence>
<accession>A0A317CKY1</accession>
<evidence type="ECO:0000313" key="10">
    <source>
        <dbReference type="Proteomes" id="UP000245539"/>
    </source>
</evidence>
<evidence type="ECO:0000256" key="5">
    <source>
        <dbReference type="ARBA" id="ARBA00013063"/>
    </source>
</evidence>
<dbReference type="PROSITE" id="PS00159">
    <property type="entry name" value="ALDOLASE_KDPG_KHG_1"/>
    <property type="match status" value="1"/>
</dbReference>
<keyword evidence="6 9" id="KW-0456">Lyase</keyword>
<comment type="pathway">
    <text evidence="2">Carbohydrate acid metabolism; 2-dehydro-3-deoxy-D-gluconate degradation; D-glyceraldehyde 3-phosphate and pyruvate from 2-dehydro-3-deoxy-D-gluconate: step 2/2.</text>
</comment>
<evidence type="ECO:0000256" key="2">
    <source>
        <dbReference type="ARBA" id="ARBA00004736"/>
    </source>
</evidence>
<keyword evidence="7" id="KW-0704">Schiff base</keyword>
<evidence type="ECO:0000256" key="1">
    <source>
        <dbReference type="ARBA" id="ARBA00000654"/>
    </source>
</evidence>
<dbReference type="OrthoDB" id="9805177at2"/>
<keyword evidence="8" id="KW-0119">Carbohydrate metabolism</keyword>
<dbReference type="EMBL" id="QGKM01000014">
    <property type="protein sequence ID" value="PWQ98847.1"/>
    <property type="molecule type" value="Genomic_DNA"/>
</dbReference>